<name>A0A226D378_FOLCA</name>
<dbReference type="Proteomes" id="UP000198287">
    <property type="component" value="Unassembled WGS sequence"/>
</dbReference>
<feature type="chain" id="PRO_5012872506" evidence="1">
    <location>
        <begin position="25"/>
        <end position="426"/>
    </location>
</feature>
<evidence type="ECO:0000313" key="2">
    <source>
        <dbReference type="EMBL" id="OXA39500.1"/>
    </source>
</evidence>
<feature type="signal peptide" evidence="1">
    <location>
        <begin position="1"/>
        <end position="24"/>
    </location>
</feature>
<evidence type="ECO:0000313" key="3">
    <source>
        <dbReference type="Proteomes" id="UP000198287"/>
    </source>
</evidence>
<gene>
    <name evidence="2" type="ORF">Fcan01_25646</name>
</gene>
<comment type="caution">
    <text evidence="2">The sequence shown here is derived from an EMBL/GenBank/DDBJ whole genome shotgun (WGS) entry which is preliminary data.</text>
</comment>
<proteinExistence type="predicted"/>
<protein>
    <submittedName>
        <fullName evidence="2">Uncharacterized protein</fullName>
    </submittedName>
</protein>
<keyword evidence="3" id="KW-1185">Reference proteome</keyword>
<accession>A0A226D378</accession>
<dbReference type="AlphaFoldDB" id="A0A226D378"/>
<keyword evidence="1" id="KW-0732">Signal</keyword>
<dbReference type="EMBL" id="LNIX01000038">
    <property type="protein sequence ID" value="OXA39500.1"/>
    <property type="molecule type" value="Genomic_DNA"/>
</dbReference>
<sequence>MQHSFFCTLFYVYTSFLQFLSVQGMVSIAPSIPVARIPSTSLYSGISYTIACNKGHVHFGSLPGSSVEIFYCGRHASSFMFQAISPNTFILWRGRSIVTLGEVNGTTTMLTVKEGNYGRISQSTVTRSLITPLHISGEDMEAKYQLRFVNQGDSFSTVYAKFDLTLDDSNKLDVHFASNDSDANTDFDEGSLAWNETLFAFNILTAGNKLTGYFNNLAFPDLNETMVVLKQTLVNTGPYGLRSSFQMGWEGSGKYFKVKTGDFRVPCGGFPIRNFLSSEFAFPSAGKFEINRKDDIIPRYKMSCVPRNVGLVELTNPNITGMKIDTVIPPGGRVECLMKHWVVLDETIPFVANFVVSGQEDTNTGMFSDLHPLVVLATLSNLGINVTDAVLDEDSNRVKINMDGSLTGPFLTRVENPVAKCEPFAI</sequence>
<evidence type="ECO:0000256" key="1">
    <source>
        <dbReference type="SAM" id="SignalP"/>
    </source>
</evidence>
<organism evidence="2 3">
    <name type="scientific">Folsomia candida</name>
    <name type="common">Springtail</name>
    <dbReference type="NCBI Taxonomy" id="158441"/>
    <lineage>
        <taxon>Eukaryota</taxon>
        <taxon>Metazoa</taxon>
        <taxon>Ecdysozoa</taxon>
        <taxon>Arthropoda</taxon>
        <taxon>Hexapoda</taxon>
        <taxon>Collembola</taxon>
        <taxon>Entomobryomorpha</taxon>
        <taxon>Isotomoidea</taxon>
        <taxon>Isotomidae</taxon>
        <taxon>Proisotominae</taxon>
        <taxon>Folsomia</taxon>
    </lineage>
</organism>
<reference evidence="2 3" key="1">
    <citation type="submission" date="2015-12" db="EMBL/GenBank/DDBJ databases">
        <title>The genome of Folsomia candida.</title>
        <authorList>
            <person name="Faddeeva A."/>
            <person name="Derks M.F."/>
            <person name="Anvar Y."/>
            <person name="Smit S."/>
            <person name="Van Straalen N."/>
            <person name="Roelofs D."/>
        </authorList>
    </citation>
    <scope>NUCLEOTIDE SEQUENCE [LARGE SCALE GENOMIC DNA]</scope>
    <source>
        <strain evidence="2 3">VU population</strain>
        <tissue evidence="2">Whole body</tissue>
    </source>
</reference>